<dbReference type="SUPFAM" id="SSF48452">
    <property type="entry name" value="TPR-like"/>
    <property type="match status" value="1"/>
</dbReference>
<keyword evidence="4" id="KW-1185">Reference proteome</keyword>
<keyword evidence="1" id="KW-0802">TPR repeat</keyword>
<dbReference type="Proteomes" id="UP000433104">
    <property type="component" value="Unassembled WGS sequence"/>
</dbReference>
<feature type="region of interest" description="Disordered" evidence="2">
    <location>
        <begin position="275"/>
        <end position="305"/>
    </location>
</feature>
<comment type="caution">
    <text evidence="3">The sequence shown here is derived from an EMBL/GenBank/DDBJ whole genome shotgun (WGS) entry which is preliminary data.</text>
</comment>
<gene>
    <name evidence="3" type="ORF">GRI38_08585</name>
</gene>
<dbReference type="PROSITE" id="PS50005">
    <property type="entry name" value="TPR"/>
    <property type="match status" value="1"/>
</dbReference>
<evidence type="ECO:0000313" key="3">
    <source>
        <dbReference type="EMBL" id="MXO86082.1"/>
    </source>
</evidence>
<dbReference type="RefSeq" id="WP_160682636.1">
    <property type="nucleotide sequence ID" value="NZ_WTYW01000002.1"/>
</dbReference>
<protein>
    <submittedName>
        <fullName evidence="3">Tetratricopeptide repeat protein</fullName>
    </submittedName>
</protein>
<organism evidence="3 4">
    <name type="scientific">Parapontixanthobacter aurantiacus</name>
    <dbReference type="NCBI Taxonomy" id="1463599"/>
    <lineage>
        <taxon>Bacteria</taxon>
        <taxon>Pseudomonadati</taxon>
        <taxon>Pseudomonadota</taxon>
        <taxon>Alphaproteobacteria</taxon>
        <taxon>Sphingomonadales</taxon>
        <taxon>Erythrobacteraceae</taxon>
        <taxon>Parapontixanthobacter</taxon>
    </lineage>
</organism>
<feature type="region of interest" description="Disordered" evidence="2">
    <location>
        <begin position="18"/>
        <end position="45"/>
    </location>
</feature>
<dbReference type="AlphaFoldDB" id="A0A844ZFQ3"/>
<dbReference type="EMBL" id="WTYW01000002">
    <property type="protein sequence ID" value="MXO86082.1"/>
    <property type="molecule type" value="Genomic_DNA"/>
</dbReference>
<reference evidence="3 4" key="1">
    <citation type="submission" date="2019-12" db="EMBL/GenBank/DDBJ databases">
        <title>Genomic-based taxomic classification of the family Erythrobacteraceae.</title>
        <authorList>
            <person name="Xu L."/>
        </authorList>
    </citation>
    <scope>NUCLEOTIDE SEQUENCE [LARGE SCALE GENOMIC DNA]</scope>
    <source>
        <strain evidence="3 4">MCCC 1A09962</strain>
    </source>
</reference>
<accession>A0A844ZFQ3</accession>
<evidence type="ECO:0000256" key="1">
    <source>
        <dbReference type="PROSITE-ProRule" id="PRU00339"/>
    </source>
</evidence>
<proteinExistence type="predicted"/>
<evidence type="ECO:0000313" key="4">
    <source>
        <dbReference type="Proteomes" id="UP000433104"/>
    </source>
</evidence>
<dbReference type="InterPro" id="IPR019734">
    <property type="entry name" value="TPR_rpt"/>
</dbReference>
<dbReference type="Gene3D" id="1.25.40.10">
    <property type="entry name" value="Tetratricopeptide repeat domain"/>
    <property type="match status" value="1"/>
</dbReference>
<dbReference type="SMART" id="SM00028">
    <property type="entry name" value="TPR"/>
    <property type="match status" value="4"/>
</dbReference>
<dbReference type="OrthoDB" id="7566477at2"/>
<evidence type="ECO:0000256" key="2">
    <source>
        <dbReference type="SAM" id="MobiDB-lite"/>
    </source>
</evidence>
<dbReference type="InterPro" id="IPR011990">
    <property type="entry name" value="TPR-like_helical_dom_sf"/>
</dbReference>
<sequence>MLLSAILPLLLMQVGPNPTQPELSELPIDPEGRRGERTVAQQPAAPQIPERLRECLLEVRGDPQRGEAYARNWLGEASGTDAALAGQCLGMAYYTQQRFDEAMTSFLAARDRLPQGAAAERGRLAALAGNAGLAAGSFDSALAALDEARIDAVAAQNDQLLGETNIDRARALVSLSREEEAADALADAREALPDNATAWLLSATLSRRLERFANAQAQIERAAELAPRNPEIGLEAGRIAAVSGRYEDARRSFESVIAVAPDTPYARRADESLERLEALTRPGGDAVPSAPQPRIDPETPSEEGR</sequence>
<name>A0A844ZFQ3_9SPHN</name>
<dbReference type="Pfam" id="PF14559">
    <property type="entry name" value="TPR_19"/>
    <property type="match status" value="1"/>
</dbReference>
<feature type="repeat" description="TPR" evidence="1">
    <location>
        <begin position="230"/>
        <end position="263"/>
    </location>
</feature>